<name>A0A646KFN2_STRJU</name>
<proteinExistence type="predicted"/>
<evidence type="ECO:0000256" key="1">
    <source>
        <dbReference type="SAM" id="SignalP"/>
    </source>
</evidence>
<dbReference type="InterPro" id="IPR036514">
    <property type="entry name" value="SGNH_hydro_sf"/>
</dbReference>
<dbReference type="Gene3D" id="3.40.50.1110">
    <property type="entry name" value="SGNH hydrolase"/>
    <property type="match status" value="1"/>
</dbReference>
<reference evidence="3 4" key="1">
    <citation type="submission" date="2019-05" db="EMBL/GenBank/DDBJ databases">
        <title>Comparative genomics and metabolomics analyses of clavulanic acid producing Streptomyces species provides insight into specialized metabolism and evolution of beta-lactam biosynthetic gene clusters.</title>
        <authorList>
            <person name="Moore M.A."/>
            <person name="Cruz-Morales P."/>
            <person name="Barona Gomez F."/>
            <person name="Kapil T."/>
        </authorList>
    </citation>
    <scope>NUCLEOTIDE SEQUENCE [LARGE SCALE GENOMIC DNA]</scope>
    <source>
        <strain evidence="3 4">NRRL 5741</strain>
    </source>
</reference>
<protein>
    <submittedName>
        <fullName evidence="3">SGNH/GDSL hydrolase family protein</fullName>
    </submittedName>
</protein>
<sequence length="292" mass="30541">MRIRRSLAALATAATLMGTLIGGSAGASAEPVGADRAALTYYVSLGDSLASGFQPDVQRDTDQSYTDKLFAQLKKTDANLRHIKLGCTGETTATMIKRGPCSYQDSAGRTVSQLDKAVDFLKVNGAQVKFLTLNIGGNDLGVCFQAGAIDVNCSLQALKTVDTNVGRITSAINAASSTQTHLAGANSFNPFLVTFLAGAQGKVTALQSAGGQQAFNEIVAKHYKANHFTLVDFAAAYSSFAFTPDVDVAGLGKVPTNVARLCQFTFVCGALQDIHPNPAGHQVFADTARPAL</sequence>
<dbReference type="SUPFAM" id="SSF52266">
    <property type="entry name" value="SGNH hydrolase"/>
    <property type="match status" value="1"/>
</dbReference>
<dbReference type="Proteomes" id="UP000419138">
    <property type="component" value="Unassembled WGS sequence"/>
</dbReference>
<evidence type="ECO:0000259" key="2">
    <source>
        <dbReference type="Pfam" id="PF13472"/>
    </source>
</evidence>
<keyword evidence="3" id="KW-0378">Hydrolase</keyword>
<dbReference type="AlphaFoldDB" id="A0A646KFN2"/>
<dbReference type="InterPro" id="IPR013830">
    <property type="entry name" value="SGNH_hydro"/>
</dbReference>
<dbReference type="GO" id="GO:0016787">
    <property type="term" value="F:hydrolase activity"/>
    <property type="evidence" value="ECO:0007669"/>
    <property type="project" value="UniProtKB-KW"/>
</dbReference>
<feature type="chain" id="PRO_5038533598" evidence="1">
    <location>
        <begin position="30"/>
        <end position="292"/>
    </location>
</feature>
<dbReference type="OrthoDB" id="154486at2"/>
<evidence type="ECO:0000313" key="4">
    <source>
        <dbReference type="Proteomes" id="UP000419138"/>
    </source>
</evidence>
<feature type="domain" description="SGNH hydrolase-type esterase" evidence="2">
    <location>
        <begin position="45"/>
        <end position="283"/>
    </location>
</feature>
<gene>
    <name evidence="3" type="ORF">FF041_11765</name>
</gene>
<dbReference type="Pfam" id="PF13472">
    <property type="entry name" value="Lipase_GDSL_2"/>
    <property type="match status" value="1"/>
</dbReference>
<accession>A0A646KFN2</accession>
<dbReference type="EMBL" id="VCLA01000102">
    <property type="protein sequence ID" value="MQT00870.1"/>
    <property type="molecule type" value="Genomic_DNA"/>
</dbReference>
<evidence type="ECO:0000313" key="3">
    <source>
        <dbReference type="EMBL" id="MQT00870.1"/>
    </source>
</evidence>
<organism evidence="3 4">
    <name type="scientific">Streptomyces jumonjinensis</name>
    <dbReference type="NCBI Taxonomy" id="1945"/>
    <lineage>
        <taxon>Bacteria</taxon>
        <taxon>Bacillati</taxon>
        <taxon>Actinomycetota</taxon>
        <taxon>Actinomycetes</taxon>
        <taxon>Kitasatosporales</taxon>
        <taxon>Streptomycetaceae</taxon>
        <taxon>Streptomyces</taxon>
    </lineage>
</organism>
<keyword evidence="4" id="KW-1185">Reference proteome</keyword>
<dbReference type="CDD" id="cd00229">
    <property type="entry name" value="SGNH_hydrolase"/>
    <property type="match status" value="1"/>
</dbReference>
<comment type="caution">
    <text evidence="3">The sequence shown here is derived from an EMBL/GenBank/DDBJ whole genome shotgun (WGS) entry which is preliminary data.</text>
</comment>
<feature type="signal peptide" evidence="1">
    <location>
        <begin position="1"/>
        <end position="29"/>
    </location>
</feature>
<keyword evidence="1" id="KW-0732">Signal</keyword>
<dbReference type="RefSeq" id="WP_153522716.1">
    <property type="nucleotide sequence ID" value="NZ_JBEPDZ010000033.1"/>
</dbReference>